<dbReference type="Pfam" id="PF03450">
    <property type="entry name" value="CO_deh_flav_C"/>
    <property type="match status" value="1"/>
</dbReference>
<dbReference type="Pfam" id="PF00941">
    <property type="entry name" value="FAD_binding_5"/>
    <property type="match status" value="1"/>
</dbReference>
<dbReference type="SMART" id="SM01092">
    <property type="entry name" value="CO_deh_flav_C"/>
    <property type="match status" value="1"/>
</dbReference>
<dbReference type="SMART" id="SM01008">
    <property type="entry name" value="Ald_Xan_dh_C"/>
    <property type="match status" value="1"/>
</dbReference>
<dbReference type="InterPro" id="IPR002888">
    <property type="entry name" value="2Fe-2S-bd"/>
</dbReference>
<dbReference type="InterPro" id="IPR002346">
    <property type="entry name" value="Mopterin_DH_FAD-bd"/>
</dbReference>
<accession>A0ABN9SUV4</accession>
<dbReference type="SUPFAM" id="SSF47741">
    <property type="entry name" value="CO dehydrogenase ISP C-domain like"/>
    <property type="match status" value="1"/>
</dbReference>
<dbReference type="EMBL" id="CAUYUJ010013447">
    <property type="protein sequence ID" value="CAK0836203.1"/>
    <property type="molecule type" value="Genomic_DNA"/>
</dbReference>
<evidence type="ECO:0000256" key="8">
    <source>
        <dbReference type="ARBA" id="ARBA00022827"/>
    </source>
</evidence>
<name>A0ABN9SUV4_9DINO</name>
<evidence type="ECO:0000256" key="7">
    <source>
        <dbReference type="ARBA" id="ARBA00022723"/>
    </source>
</evidence>
<dbReference type="Gene3D" id="3.30.365.10">
    <property type="entry name" value="Aldehyde oxidase/xanthine dehydrogenase, molybdopterin binding domain"/>
    <property type="match status" value="1"/>
</dbReference>
<comment type="cofactor">
    <cofactor evidence="2">
        <name>FAD</name>
        <dbReference type="ChEBI" id="CHEBI:57692"/>
    </cofactor>
</comment>
<dbReference type="PROSITE" id="PS51387">
    <property type="entry name" value="FAD_PCMH"/>
    <property type="match status" value="1"/>
</dbReference>
<dbReference type="InterPro" id="IPR036683">
    <property type="entry name" value="CO_DH_flav_C_dom_sf"/>
</dbReference>
<evidence type="ECO:0000259" key="14">
    <source>
        <dbReference type="PROSITE" id="PS51387"/>
    </source>
</evidence>
<dbReference type="Gene3D" id="3.30.43.10">
    <property type="entry name" value="Uridine Diphospho-n-acetylenolpyruvylglucosamine Reductase, domain 2"/>
    <property type="match status" value="1"/>
</dbReference>
<evidence type="ECO:0000256" key="9">
    <source>
        <dbReference type="ARBA" id="ARBA00023002"/>
    </source>
</evidence>
<evidence type="ECO:0000256" key="10">
    <source>
        <dbReference type="ARBA" id="ARBA00023004"/>
    </source>
</evidence>
<sequence>MRRFCTPGIVMSLYSMLANKPEPTVADIESAFDGNLCRCTGYRPILDAGKTFACDKHAVPSHGKCGGGAAAGPEGEGGVQVCSSSSATVSSLASCKESLAVPFPDALRASPTADLKVIGKQVTWYRPSSLPTLLALKKQDPTAKLVSGNTEIGIETKFKKLEYPVQISTAAVRELHELCFDAEGALVIGGAVTLSSVEHFIEDALKDRPLAAFSWLKAMLDMLRWFASGQIRNVAALAGNLATASPISDMNPVLMALGATVTVAGCGCPPREVLVREFFKRYRTVDMSPSEVICRVRVPPPTGEFEFARSFKQARRRDDDISIVNACIRVELSPGEGGWTTIRSVDTGFGGMAPTTKRARRTEEALVGAAWGEAAIERACAALAEDLPLPEGVPGGMAAYRQTLAASFLKKFYLGVSQDPLSSPPGWPARSPPGRCPGRRPCRPRTPRAAATSCPRTDRPQTSGEQRFSVPSGGMQHSSAAGGGPRPGCGGQARAGGPAHPPPLGAAAVHRGGEVRGRHAGLPGDTLHAAFVLSERARAKLLSVDASAALALPGVKGFFSAKDIDEHDNVWGPILPDEQLFRRSEVTSTGQIIGVVVAQTQEQADAARRLVKVEYEDLEPVLTIEDAIRAKSFHQWVRRIDDGDVDAAFALPDTVIVEGEFRMGGQEHFYLETNACHVVPGEGDELTIYASTQAAMKTQKVAAHACGIQASKVVCKVKRMGGGFGGKDWDAHRHRLLGRGLRRPPAPAPCAHQRRARPGRHVDHGHAAPLHRQVQGWRGP</sequence>
<gene>
    <name evidence="15" type="ORF">PCOR1329_LOCUS32782</name>
</gene>
<evidence type="ECO:0000256" key="6">
    <source>
        <dbReference type="ARBA" id="ARBA00022714"/>
    </source>
</evidence>
<keyword evidence="10" id="KW-0408">Iron</keyword>
<feature type="domain" description="FAD-binding PCMH-type" evidence="14">
    <location>
        <begin position="117"/>
        <end position="303"/>
    </location>
</feature>
<reference evidence="15" key="1">
    <citation type="submission" date="2023-10" db="EMBL/GenBank/DDBJ databases">
        <authorList>
            <person name="Chen Y."/>
            <person name="Shah S."/>
            <person name="Dougan E. K."/>
            <person name="Thang M."/>
            <person name="Chan C."/>
        </authorList>
    </citation>
    <scope>NUCLEOTIDE SEQUENCE [LARGE SCALE GENOMIC DNA]</scope>
</reference>
<dbReference type="Proteomes" id="UP001189429">
    <property type="component" value="Unassembled WGS sequence"/>
</dbReference>
<evidence type="ECO:0000256" key="13">
    <source>
        <dbReference type="SAM" id="MobiDB-lite"/>
    </source>
</evidence>
<keyword evidence="9" id="KW-0560">Oxidoreductase</keyword>
<dbReference type="InterPro" id="IPR016208">
    <property type="entry name" value="Ald_Oxase/xanthine_DH-like"/>
</dbReference>
<dbReference type="InterPro" id="IPR036856">
    <property type="entry name" value="Ald_Oxase/Xan_DH_a/b_sf"/>
</dbReference>
<evidence type="ECO:0000256" key="12">
    <source>
        <dbReference type="ARBA" id="ARBA00034078"/>
    </source>
</evidence>
<feature type="compositionally biased region" description="Basic residues" evidence="13">
    <location>
        <begin position="437"/>
        <end position="446"/>
    </location>
</feature>
<dbReference type="InterPro" id="IPR016167">
    <property type="entry name" value="FAD-bd_PCMH_sub1"/>
</dbReference>
<evidence type="ECO:0000256" key="1">
    <source>
        <dbReference type="ARBA" id="ARBA00001924"/>
    </source>
</evidence>
<keyword evidence="6" id="KW-0001">2Fe-2S</keyword>
<dbReference type="InterPro" id="IPR016166">
    <property type="entry name" value="FAD-bd_PCMH"/>
</dbReference>
<dbReference type="Gene3D" id="1.10.150.120">
    <property type="entry name" value="[2Fe-2S]-binding domain"/>
    <property type="match status" value="1"/>
</dbReference>
<dbReference type="Pfam" id="PF02738">
    <property type="entry name" value="MoCoBD_1"/>
    <property type="match status" value="1"/>
</dbReference>
<dbReference type="InterPro" id="IPR008274">
    <property type="entry name" value="AldOxase/xan_DH_MoCoBD1"/>
</dbReference>
<keyword evidence="7" id="KW-0479">Metal-binding</keyword>
<evidence type="ECO:0000256" key="3">
    <source>
        <dbReference type="ARBA" id="ARBA00006849"/>
    </source>
</evidence>
<keyword evidence="16" id="KW-1185">Reference proteome</keyword>
<dbReference type="PANTHER" id="PTHR45444">
    <property type="entry name" value="XANTHINE DEHYDROGENASE"/>
    <property type="match status" value="1"/>
</dbReference>
<evidence type="ECO:0000256" key="2">
    <source>
        <dbReference type="ARBA" id="ARBA00001974"/>
    </source>
</evidence>
<keyword evidence="5" id="KW-0285">Flavoprotein</keyword>
<keyword evidence="4" id="KW-0500">Molybdenum</keyword>
<evidence type="ECO:0000313" key="16">
    <source>
        <dbReference type="Proteomes" id="UP001189429"/>
    </source>
</evidence>
<dbReference type="Gene3D" id="3.30.465.10">
    <property type="match status" value="1"/>
</dbReference>
<feature type="compositionally biased region" description="Pro residues" evidence="13">
    <location>
        <begin position="422"/>
        <end position="435"/>
    </location>
</feature>
<comment type="cofactor">
    <cofactor evidence="12">
        <name>[2Fe-2S] cluster</name>
        <dbReference type="ChEBI" id="CHEBI:190135"/>
    </cofactor>
</comment>
<dbReference type="Pfam" id="PF01799">
    <property type="entry name" value="Fer2_2"/>
    <property type="match status" value="1"/>
</dbReference>
<dbReference type="InterPro" id="IPR036318">
    <property type="entry name" value="FAD-bd_PCMH-like_sf"/>
</dbReference>
<keyword evidence="11" id="KW-0411">Iron-sulfur</keyword>
<comment type="similarity">
    <text evidence="3">Belongs to the xanthine dehydrogenase family.</text>
</comment>
<dbReference type="InterPro" id="IPR005107">
    <property type="entry name" value="CO_DH_flav_C"/>
</dbReference>
<dbReference type="InterPro" id="IPR036884">
    <property type="entry name" value="2Fe-2S-bd_dom_sf"/>
</dbReference>
<evidence type="ECO:0000313" key="15">
    <source>
        <dbReference type="EMBL" id="CAK0836203.1"/>
    </source>
</evidence>
<organism evidence="15 16">
    <name type="scientific">Prorocentrum cordatum</name>
    <dbReference type="NCBI Taxonomy" id="2364126"/>
    <lineage>
        <taxon>Eukaryota</taxon>
        <taxon>Sar</taxon>
        <taxon>Alveolata</taxon>
        <taxon>Dinophyceae</taxon>
        <taxon>Prorocentrales</taxon>
        <taxon>Prorocentraceae</taxon>
        <taxon>Prorocentrum</taxon>
    </lineage>
</organism>
<evidence type="ECO:0000256" key="5">
    <source>
        <dbReference type="ARBA" id="ARBA00022630"/>
    </source>
</evidence>
<dbReference type="SUPFAM" id="SSF55447">
    <property type="entry name" value="CO dehydrogenase flavoprotein C-terminal domain-like"/>
    <property type="match status" value="1"/>
</dbReference>
<comment type="caution">
    <text evidence="15">The sequence shown here is derived from an EMBL/GenBank/DDBJ whole genome shotgun (WGS) entry which is preliminary data.</text>
</comment>
<dbReference type="PANTHER" id="PTHR45444:SF3">
    <property type="entry name" value="XANTHINE DEHYDROGENASE"/>
    <property type="match status" value="1"/>
</dbReference>
<dbReference type="InterPro" id="IPR000674">
    <property type="entry name" value="Ald_Oxase/Xan_DH_a/b"/>
</dbReference>
<feature type="compositionally biased region" description="Gly residues" evidence="13">
    <location>
        <begin position="481"/>
        <end position="494"/>
    </location>
</feature>
<feature type="region of interest" description="Disordered" evidence="13">
    <location>
        <begin position="420"/>
        <end position="509"/>
    </location>
</feature>
<dbReference type="SUPFAM" id="SSF56176">
    <property type="entry name" value="FAD-binding/transporter-associated domain-like"/>
    <property type="match status" value="1"/>
</dbReference>
<dbReference type="InterPro" id="IPR037165">
    <property type="entry name" value="AldOxase/xan_DH_Mopterin-bd_sf"/>
</dbReference>
<proteinExistence type="inferred from homology"/>
<evidence type="ECO:0000256" key="4">
    <source>
        <dbReference type="ARBA" id="ARBA00022505"/>
    </source>
</evidence>
<protein>
    <recommendedName>
        <fullName evidence="14">FAD-binding PCMH-type domain-containing protein</fullName>
    </recommendedName>
</protein>
<dbReference type="Gene3D" id="3.30.390.50">
    <property type="entry name" value="CO dehydrogenase flavoprotein, C-terminal domain"/>
    <property type="match status" value="1"/>
</dbReference>
<dbReference type="SUPFAM" id="SSF56003">
    <property type="entry name" value="Molybdenum cofactor-binding domain"/>
    <property type="match status" value="1"/>
</dbReference>
<dbReference type="Gene3D" id="3.90.1170.50">
    <property type="entry name" value="Aldehyde oxidase/xanthine dehydrogenase, a/b hammerhead"/>
    <property type="match status" value="1"/>
</dbReference>
<evidence type="ECO:0000256" key="11">
    <source>
        <dbReference type="ARBA" id="ARBA00023014"/>
    </source>
</evidence>
<feature type="region of interest" description="Disordered" evidence="13">
    <location>
        <begin position="739"/>
        <end position="780"/>
    </location>
</feature>
<dbReference type="InterPro" id="IPR016169">
    <property type="entry name" value="FAD-bd_PCMH_sub2"/>
</dbReference>
<dbReference type="Pfam" id="PF01315">
    <property type="entry name" value="Ald_Xan_dh_C"/>
    <property type="match status" value="1"/>
</dbReference>
<keyword evidence="8" id="KW-0274">FAD</keyword>
<comment type="cofactor">
    <cofactor evidence="1">
        <name>Mo-molybdopterin</name>
        <dbReference type="ChEBI" id="CHEBI:71302"/>
    </cofactor>
</comment>
<dbReference type="SUPFAM" id="SSF54665">
    <property type="entry name" value="CO dehydrogenase molybdoprotein N-domain-like"/>
    <property type="match status" value="1"/>
</dbReference>